<feature type="non-terminal residue" evidence="1">
    <location>
        <position position="1"/>
    </location>
</feature>
<keyword evidence="2" id="KW-1185">Reference proteome</keyword>
<proteinExistence type="predicted"/>
<comment type="caution">
    <text evidence="1">The sequence shown here is derived from an EMBL/GenBank/DDBJ whole genome shotgun (WGS) entry which is preliminary data.</text>
</comment>
<sequence>MPPVIVAIPYVIFQGIEPFENVDDTDNYGGVSDQVVVKIPVDSVFMIFVGPQKQREHLNSMTYVWSSKADKDNSKCSVSVIVNTVGFSAEFETRTKSSNTNYVGRGLASDMKIKPSRVCRFEHLQVPCDYGTRWHQDAPAHSI</sequence>
<evidence type="ECO:0000313" key="1">
    <source>
        <dbReference type="EMBL" id="RDX63972.1"/>
    </source>
</evidence>
<name>A0A371ED52_MUCPR</name>
<dbReference type="EMBL" id="QJKJ01014626">
    <property type="protein sequence ID" value="RDX63972.1"/>
    <property type="molecule type" value="Genomic_DNA"/>
</dbReference>
<dbReference type="AlphaFoldDB" id="A0A371ED52"/>
<gene>
    <name evidence="1" type="ORF">CR513_57534</name>
</gene>
<accession>A0A371ED52</accession>
<evidence type="ECO:0000313" key="2">
    <source>
        <dbReference type="Proteomes" id="UP000257109"/>
    </source>
</evidence>
<protein>
    <submittedName>
        <fullName evidence="1">Uncharacterized protein</fullName>
    </submittedName>
</protein>
<reference evidence="1" key="1">
    <citation type="submission" date="2018-05" db="EMBL/GenBank/DDBJ databases">
        <title>Draft genome of Mucuna pruriens seed.</title>
        <authorList>
            <person name="Nnadi N.E."/>
            <person name="Vos R."/>
            <person name="Hasami M.H."/>
            <person name="Devisetty U.K."/>
            <person name="Aguiy J.C."/>
        </authorList>
    </citation>
    <scope>NUCLEOTIDE SEQUENCE [LARGE SCALE GENOMIC DNA]</scope>
    <source>
        <strain evidence="1">JCA_2017</strain>
    </source>
</reference>
<organism evidence="1 2">
    <name type="scientific">Mucuna pruriens</name>
    <name type="common">Velvet bean</name>
    <name type="synonym">Dolichos pruriens</name>
    <dbReference type="NCBI Taxonomy" id="157652"/>
    <lineage>
        <taxon>Eukaryota</taxon>
        <taxon>Viridiplantae</taxon>
        <taxon>Streptophyta</taxon>
        <taxon>Embryophyta</taxon>
        <taxon>Tracheophyta</taxon>
        <taxon>Spermatophyta</taxon>
        <taxon>Magnoliopsida</taxon>
        <taxon>eudicotyledons</taxon>
        <taxon>Gunneridae</taxon>
        <taxon>Pentapetalae</taxon>
        <taxon>rosids</taxon>
        <taxon>fabids</taxon>
        <taxon>Fabales</taxon>
        <taxon>Fabaceae</taxon>
        <taxon>Papilionoideae</taxon>
        <taxon>50 kb inversion clade</taxon>
        <taxon>NPAAA clade</taxon>
        <taxon>indigoferoid/millettioid clade</taxon>
        <taxon>Phaseoleae</taxon>
        <taxon>Mucuna</taxon>
    </lineage>
</organism>
<dbReference type="Proteomes" id="UP000257109">
    <property type="component" value="Unassembled WGS sequence"/>
</dbReference>